<comment type="caution">
    <text evidence="2">The sequence shown here is derived from an EMBL/GenBank/DDBJ whole genome shotgun (WGS) entry which is preliminary data.</text>
</comment>
<name>A0A5C6YX26_9FLAO</name>
<feature type="transmembrane region" description="Helical" evidence="1">
    <location>
        <begin position="54"/>
        <end position="75"/>
    </location>
</feature>
<dbReference type="RefSeq" id="WP_111844005.1">
    <property type="nucleotide sequence ID" value="NZ_UEGI01000004.1"/>
</dbReference>
<keyword evidence="1" id="KW-0472">Membrane</keyword>
<keyword evidence="3" id="KW-1185">Reference proteome</keyword>
<dbReference type="EMBL" id="VORT01000009">
    <property type="protein sequence ID" value="TXD72247.1"/>
    <property type="molecule type" value="Genomic_DNA"/>
</dbReference>
<reference evidence="2 3" key="1">
    <citation type="submission" date="2019-08" db="EMBL/GenBank/DDBJ databases">
        <title>Genome of Aequorivita antarctica SW49 (type strain).</title>
        <authorList>
            <person name="Bowman J.P."/>
        </authorList>
    </citation>
    <scope>NUCLEOTIDE SEQUENCE [LARGE SCALE GENOMIC DNA]</scope>
    <source>
        <strain evidence="2 3">SW49</strain>
    </source>
</reference>
<dbReference type="AlphaFoldDB" id="A0A5C6YX26"/>
<dbReference type="OrthoDB" id="1442507at2"/>
<organism evidence="2 3">
    <name type="scientific">Aequorivita antarctica</name>
    <dbReference type="NCBI Taxonomy" id="153266"/>
    <lineage>
        <taxon>Bacteria</taxon>
        <taxon>Pseudomonadati</taxon>
        <taxon>Bacteroidota</taxon>
        <taxon>Flavobacteriia</taxon>
        <taxon>Flavobacteriales</taxon>
        <taxon>Flavobacteriaceae</taxon>
        <taxon>Aequorivita</taxon>
    </lineage>
</organism>
<protein>
    <submittedName>
        <fullName evidence="2">Uncharacterized protein</fullName>
    </submittedName>
</protein>
<accession>A0A5C6YX26</accession>
<feature type="transmembrane region" description="Helical" evidence="1">
    <location>
        <begin position="107"/>
        <end position="126"/>
    </location>
</feature>
<evidence type="ECO:0000313" key="3">
    <source>
        <dbReference type="Proteomes" id="UP000321497"/>
    </source>
</evidence>
<sequence>MKENEAKQLEHLVAKAMQKSTLESPSLQFTNKVMAAINAEQHSVAVRYRPLIPIYIWIAIAALVVGFTSYIWFVVQPTPLDLPTFSFNFMENNLLSKKVAAMSIPKITGYAVMLLALMLCIQIPMLKRYFDKRQFV</sequence>
<dbReference type="Proteomes" id="UP000321497">
    <property type="component" value="Unassembled WGS sequence"/>
</dbReference>
<evidence type="ECO:0000313" key="2">
    <source>
        <dbReference type="EMBL" id="TXD72247.1"/>
    </source>
</evidence>
<gene>
    <name evidence="2" type="ORF">ESU54_12520</name>
</gene>
<keyword evidence="1" id="KW-1133">Transmembrane helix</keyword>
<keyword evidence="1" id="KW-0812">Transmembrane</keyword>
<proteinExistence type="predicted"/>
<evidence type="ECO:0000256" key="1">
    <source>
        <dbReference type="SAM" id="Phobius"/>
    </source>
</evidence>